<accession>A0A371CTS8</accession>
<organism evidence="1 2">
    <name type="scientific">Lentinus brumalis</name>
    <dbReference type="NCBI Taxonomy" id="2498619"/>
    <lineage>
        <taxon>Eukaryota</taxon>
        <taxon>Fungi</taxon>
        <taxon>Dikarya</taxon>
        <taxon>Basidiomycota</taxon>
        <taxon>Agaricomycotina</taxon>
        <taxon>Agaricomycetes</taxon>
        <taxon>Polyporales</taxon>
        <taxon>Polyporaceae</taxon>
        <taxon>Lentinus</taxon>
    </lineage>
</organism>
<dbReference type="Proteomes" id="UP000256964">
    <property type="component" value="Unassembled WGS sequence"/>
</dbReference>
<protein>
    <submittedName>
        <fullName evidence="1">Uncharacterized protein</fullName>
    </submittedName>
</protein>
<keyword evidence="2" id="KW-1185">Reference proteome</keyword>
<dbReference type="AlphaFoldDB" id="A0A371CTS8"/>
<gene>
    <name evidence="1" type="ORF">OH76DRAFT_1187116</name>
</gene>
<sequence length="114" mass="12947">MDEEQRRRWLNLGPLGVAQNRARRTWVMEKWRLNMTIPMELQVPLGGLCKRAPSQERPRGTVIRRLCGAVVPGAGLFVALGISTCSRGEANVRRKYVEFTLPFHSVCRYIGPIV</sequence>
<dbReference type="EMBL" id="KZ857461">
    <property type="protein sequence ID" value="RDX43670.1"/>
    <property type="molecule type" value="Genomic_DNA"/>
</dbReference>
<dbReference type="OrthoDB" id="10573940at2759"/>
<proteinExistence type="predicted"/>
<reference evidence="1 2" key="1">
    <citation type="journal article" date="2018" name="Biotechnol. Biofuels">
        <title>Integrative visual omics of the white-rot fungus Polyporus brumalis exposes the biotechnological potential of its oxidative enzymes for delignifying raw plant biomass.</title>
        <authorList>
            <person name="Miyauchi S."/>
            <person name="Rancon A."/>
            <person name="Drula E."/>
            <person name="Hage H."/>
            <person name="Chaduli D."/>
            <person name="Favel A."/>
            <person name="Grisel S."/>
            <person name="Henrissat B."/>
            <person name="Herpoel-Gimbert I."/>
            <person name="Ruiz-Duenas F.J."/>
            <person name="Chevret D."/>
            <person name="Hainaut M."/>
            <person name="Lin J."/>
            <person name="Wang M."/>
            <person name="Pangilinan J."/>
            <person name="Lipzen A."/>
            <person name="Lesage-Meessen L."/>
            <person name="Navarro D."/>
            <person name="Riley R."/>
            <person name="Grigoriev I.V."/>
            <person name="Zhou S."/>
            <person name="Raouche S."/>
            <person name="Rosso M.N."/>
        </authorList>
    </citation>
    <scope>NUCLEOTIDE SEQUENCE [LARGE SCALE GENOMIC DNA]</scope>
    <source>
        <strain evidence="1 2">BRFM 1820</strain>
    </source>
</reference>
<evidence type="ECO:0000313" key="1">
    <source>
        <dbReference type="EMBL" id="RDX43670.1"/>
    </source>
</evidence>
<name>A0A371CTS8_9APHY</name>
<evidence type="ECO:0000313" key="2">
    <source>
        <dbReference type="Proteomes" id="UP000256964"/>
    </source>
</evidence>